<sequence length="308" mass="33554">MSETIGAECPPPDKARPREARQIARQISYAASARTRAGRAVIRTIENACGRPGLIRRARGYQDDIAGGADFWQVMLARYGVSVDIVSGTLAPIPRQGPLVVVANHPFGILDGLVMGALLGRLRGDFRILAHRVFAQAGDLDRVILPVDFDETMAAQETNIATRRAALQFLGDGGAIGVFPGGTVSTAARPFSRPLDPVWRGFTARMIARSDATVVPVYFDGANSRLFQLASHAHYTLRMGLLMSEFRARTDRPVQIAVGAPLGPATLAPYRRDPRGMMDFLRERTYALSPTPPPAASYGFEFEARYKD</sequence>
<dbReference type="SMART" id="SM00563">
    <property type="entry name" value="PlsC"/>
    <property type="match status" value="1"/>
</dbReference>
<name>A0A438AKR3_9RHOB</name>
<evidence type="ECO:0000259" key="1">
    <source>
        <dbReference type="SMART" id="SM00563"/>
    </source>
</evidence>
<dbReference type="RefSeq" id="WP_127904700.1">
    <property type="nucleotide sequence ID" value="NZ_RQXX01000001.1"/>
</dbReference>
<keyword evidence="2" id="KW-0012">Acyltransferase</keyword>
<feature type="domain" description="Phospholipid/glycerol acyltransferase" evidence="1">
    <location>
        <begin position="99"/>
        <end position="222"/>
    </location>
</feature>
<dbReference type="AlphaFoldDB" id="A0A438AKR3"/>
<keyword evidence="3" id="KW-1185">Reference proteome</keyword>
<dbReference type="InterPro" id="IPR045746">
    <property type="entry name" value="ACT14924-like_Acyltransf_dom"/>
</dbReference>
<keyword evidence="2" id="KW-0808">Transferase</keyword>
<gene>
    <name evidence="2" type="ORF">EKE94_00745</name>
</gene>
<dbReference type="OrthoDB" id="1113830at2"/>
<dbReference type="Pfam" id="PF19576">
    <property type="entry name" value="Acyltransf_2"/>
    <property type="match status" value="1"/>
</dbReference>
<reference evidence="2 3" key="1">
    <citation type="submission" date="2018-11" db="EMBL/GenBank/DDBJ databases">
        <title>Mesobaculum littorinae gen. nov., sp. nov., isolated from Littorina scabra that represents a novel genus of the order Rhodobacteraceae.</title>
        <authorList>
            <person name="Li F."/>
        </authorList>
    </citation>
    <scope>NUCLEOTIDE SEQUENCE [LARGE SCALE GENOMIC DNA]</scope>
    <source>
        <strain evidence="2 3">M0103</strain>
    </source>
</reference>
<dbReference type="GO" id="GO:0016746">
    <property type="term" value="F:acyltransferase activity"/>
    <property type="evidence" value="ECO:0007669"/>
    <property type="project" value="UniProtKB-KW"/>
</dbReference>
<dbReference type="Proteomes" id="UP000285908">
    <property type="component" value="Unassembled WGS sequence"/>
</dbReference>
<protein>
    <submittedName>
        <fullName evidence="2">Acyltransferase</fullName>
    </submittedName>
</protein>
<dbReference type="InterPro" id="IPR002123">
    <property type="entry name" value="Plipid/glycerol_acylTrfase"/>
</dbReference>
<accession>A0A438AKR3</accession>
<dbReference type="CDD" id="cd07986">
    <property type="entry name" value="LPLAT_ACT14924-like"/>
    <property type="match status" value="1"/>
</dbReference>
<proteinExistence type="predicted"/>
<organism evidence="2 3">
    <name type="scientific">Mesobaculum littorinae</name>
    <dbReference type="NCBI Taxonomy" id="2486419"/>
    <lineage>
        <taxon>Bacteria</taxon>
        <taxon>Pseudomonadati</taxon>
        <taxon>Pseudomonadota</taxon>
        <taxon>Alphaproteobacteria</taxon>
        <taxon>Rhodobacterales</taxon>
        <taxon>Roseobacteraceae</taxon>
        <taxon>Mesobaculum</taxon>
    </lineage>
</organism>
<evidence type="ECO:0000313" key="3">
    <source>
        <dbReference type="Proteomes" id="UP000285908"/>
    </source>
</evidence>
<evidence type="ECO:0000313" key="2">
    <source>
        <dbReference type="EMBL" id="RVV99259.1"/>
    </source>
</evidence>
<comment type="caution">
    <text evidence="2">The sequence shown here is derived from an EMBL/GenBank/DDBJ whole genome shotgun (WGS) entry which is preliminary data.</text>
</comment>
<dbReference type="SUPFAM" id="SSF69593">
    <property type="entry name" value="Glycerol-3-phosphate (1)-acyltransferase"/>
    <property type="match status" value="1"/>
</dbReference>
<dbReference type="EMBL" id="RQXX01000001">
    <property type="protein sequence ID" value="RVV99259.1"/>
    <property type="molecule type" value="Genomic_DNA"/>
</dbReference>